<dbReference type="Proteomes" id="UP001055102">
    <property type="component" value="Unassembled WGS sequence"/>
</dbReference>
<dbReference type="InterPro" id="IPR050725">
    <property type="entry name" value="CysQ/Inositol_MonoPase"/>
</dbReference>
<dbReference type="RefSeq" id="WP_238274565.1">
    <property type="nucleotide sequence ID" value="NZ_BPQR01000019.1"/>
</dbReference>
<evidence type="ECO:0000313" key="2">
    <source>
        <dbReference type="Proteomes" id="UP001055102"/>
    </source>
</evidence>
<dbReference type="PANTHER" id="PTHR43028:SF5">
    <property type="entry name" value="3'(2'),5'-BISPHOSPHATE NUCLEOTIDASE 1"/>
    <property type="match status" value="1"/>
</dbReference>
<dbReference type="PANTHER" id="PTHR43028">
    <property type="entry name" value="3'(2'),5'-BISPHOSPHATE NUCLEOTIDASE 1"/>
    <property type="match status" value="1"/>
</dbReference>
<dbReference type="Gene3D" id="3.30.540.10">
    <property type="entry name" value="Fructose-1,6-Bisphosphatase, subunit A, domain 1"/>
    <property type="match status" value="1"/>
</dbReference>
<reference evidence="1" key="2">
    <citation type="submission" date="2021-08" db="EMBL/GenBank/DDBJ databases">
        <authorList>
            <person name="Tani A."/>
            <person name="Ola A."/>
            <person name="Ogura Y."/>
            <person name="Katsura K."/>
            <person name="Hayashi T."/>
        </authorList>
    </citation>
    <scope>NUCLEOTIDE SEQUENCE</scope>
    <source>
        <strain evidence="1">LMG 23639</strain>
    </source>
</reference>
<gene>
    <name evidence="1" type="primary">cysQ_2</name>
    <name evidence="1" type="ORF">AOPFMNJM_1211</name>
</gene>
<dbReference type="PRINTS" id="PR00377">
    <property type="entry name" value="IMPHPHTASES"/>
</dbReference>
<evidence type="ECO:0000313" key="1">
    <source>
        <dbReference type="EMBL" id="GJE05905.1"/>
    </source>
</evidence>
<dbReference type="Gene3D" id="3.40.190.80">
    <property type="match status" value="1"/>
</dbReference>
<name>A0ABQ4STU2_9HYPH</name>
<dbReference type="CDD" id="cd01638">
    <property type="entry name" value="CysQ"/>
    <property type="match status" value="1"/>
</dbReference>
<dbReference type="InterPro" id="IPR000760">
    <property type="entry name" value="Inositol_monophosphatase-like"/>
</dbReference>
<proteinExistence type="predicted"/>
<organism evidence="1 2">
    <name type="scientific">Methylobacterium jeotgali</name>
    <dbReference type="NCBI Taxonomy" id="381630"/>
    <lineage>
        <taxon>Bacteria</taxon>
        <taxon>Pseudomonadati</taxon>
        <taxon>Pseudomonadota</taxon>
        <taxon>Alphaproteobacteria</taxon>
        <taxon>Hyphomicrobiales</taxon>
        <taxon>Methylobacteriaceae</taxon>
        <taxon>Methylobacterium</taxon>
    </lineage>
</organism>
<sequence length="274" mass="27821">MTPSPTERAEIAAALAEIACAAGEVLRAHHGGPCAHHLKEDGSPASVADLESEQLILAALAARWPGIPVIAEETCRAVRPAPLFFLVDPLDGTREFLARSPEYAVNIALVAGERPVAAALAAPGLGRVWFAGDTAREAPVVEGRPGADRAVRVRAAPAEGLTALVSGRHGDAATEACLAALPVAGRRGAGSALKFGLVACGEADLYVRCGPTMEWDTAAGDHIVAAAGGAVVTPDGGPIRYGGHGDGYRNGPFAALGDRGLGERIAERIALAAG</sequence>
<dbReference type="Pfam" id="PF00459">
    <property type="entry name" value="Inositol_P"/>
    <property type="match status" value="1"/>
</dbReference>
<comment type="caution">
    <text evidence="1">The sequence shown here is derived from an EMBL/GenBank/DDBJ whole genome shotgun (WGS) entry which is preliminary data.</text>
</comment>
<accession>A0ABQ4STU2</accession>
<reference evidence="1" key="1">
    <citation type="journal article" date="2021" name="Front. Microbiol.">
        <title>Comprehensive Comparative Genomics and Phenotyping of Methylobacterium Species.</title>
        <authorList>
            <person name="Alessa O."/>
            <person name="Ogura Y."/>
            <person name="Fujitani Y."/>
            <person name="Takami H."/>
            <person name="Hayashi T."/>
            <person name="Sahin N."/>
            <person name="Tani A."/>
        </authorList>
    </citation>
    <scope>NUCLEOTIDE SEQUENCE</scope>
    <source>
        <strain evidence="1">LMG 23639</strain>
    </source>
</reference>
<protein>
    <submittedName>
        <fullName evidence="1">3'(2'),5'-bisphosphate nucleotidase CysQ</fullName>
    </submittedName>
</protein>
<keyword evidence="2" id="KW-1185">Reference proteome</keyword>
<dbReference type="SUPFAM" id="SSF56655">
    <property type="entry name" value="Carbohydrate phosphatase"/>
    <property type="match status" value="1"/>
</dbReference>
<dbReference type="EMBL" id="BPQR01000019">
    <property type="protein sequence ID" value="GJE05905.1"/>
    <property type="molecule type" value="Genomic_DNA"/>
</dbReference>